<dbReference type="Proteomes" id="UP000248806">
    <property type="component" value="Unassembled WGS sequence"/>
</dbReference>
<keyword evidence="3" id="KW-0808">Transferase</keyword>
<dbReference type="SUPFAM" id="SSF53335">
    <property type="entry name" value="S-adenosyl-L-methionine-dependent methyltransferases"/>
    <property type="match status" value="1"/>
</dbReference>
<dbReference type="EMBL" id="QKUF01000002">
    <property type="protein sequence ID" value="PZW34438.1"/>
    <property type="molecule type" value="Genomic_DNA"/>
</dbReference>
<dbReference type="Pfam" id="PF08241">
    <property type="entry name" value="Methyltransf_11"/>
    <property type="match status" value="1"/>
</dbReference>
<keyword evidence="5" id="KW-0830">Ubiquinone</keyword>
<gene>
    <name evidence="5" type="ORF">EI42_01275</name>
</gene>
<dbReference type="CDD" id="cd02440">
    <property type="entry name" value="AdoMet_MTases"/>
    <property type="match status" value="1"/>
</dbReference>
<evidence type="ECO:0000256" key="1">
    <source>
        <dbReference type="ARBA" id="ARBA00008361"/>
    </source>
</evidence>
<dbReference type="PANTHER" id="PTHR44942:SF4">
    <property type="entry name" value="METHYLTRANSFERASE TYPE 11 DOMAIN-CONTAINING PROTEIN"/>
    <property type="match status" value="1"/>
</dbReference>
<organism evidence="5 6">
    <name type="scientific">Thermosporothrix hazakensis</name>
    <dbReference type="NCBI Taxonomy" id="644383"/>
    <lineage>
        <taxon>Bacteria</taxon>
        <taxon>Bacillati</taxon>
        <taxon>Chloroflexota</taxon>
        <taxon>Ktedonobacteria</taxon>
        <taxon>Ktedonobacterales</taxon>
        <taxon>Thermosporotrichaceae</taxon>
        <taxon>Thermosporothrix</taxon>
    </lineage>
</organism>
<evidence type="ECO:0000256" key="3">
    <source>
        <dbReference type="ARBA" id="ARBA00022679"/>
    </source>
</evidence>
<dbReference type="PANTHER" id="PTHR44942">
    <property type="entry name" value="METHYLTRANSF_11 DOMAIN-CONTAINING PROTEIN"/>
    <property type="match status" value="1"/>
</dbReference>
<dbReference type="AlphaFoldDB" id="A0A326UCA8"/>
<comment type="caution">
    <text evidence="5">The sequence shown here is derived from an EMBL/GenBank/DDBJ whole genome shotgun (WGS) entry which is preliminary data.</text>
</comment>
<keyword evidence="6" id="KW-1185">Reference proteome</keyword>
<dbReference type="InterPro" id="IPR051052">
    <property type="entry name" value="Diverse_substrate_MTase"/>
</dbReference>
<dbReference type="InterPro" id="IPR013216">
    <property type="entry name" value="Methyltransf_11"/>
</dbReference>
<accession>A0A326UCA8</accession>
<reference evidence="5 6" key="1">
    <citation type="submission" date="2018-06" db="EMBL/GenBank/DDBJ databases">
        <title>Genomic Encyclopedia of Archaeal and Bacterial Type Strains, Phase II (KMG-II): from individual species to whole genera.</title>
        <authorList>
            <person name="Goeker M."/>
        </authorList>
    </citation>
    <scope>NUCLEOTIDE SEQUENCE [LARGE SCALE GENOMIC DNA]</scope>
    <source>
        <strain evidence="5 6">ATCC BAA-1881</strain>
    </source>
</reference>
<dbReference type="GO" id="GO:0008757">
    <property type="term" value="F:S-adenosylmethionine-dependent methyltransferase activity"/>
    <property type="evidence" value="ECO:0007669"/>
    <property type="project" value="InterPro"/>
</dbReference>
<evidence type="ECO:0000256" key="2">
    <source>
        <dbReference type="ARBA" id="ARBA00022603"/>
    </source>
</evidence>
<evidence type="ECO:0000313" key="5">
    <source>
        <dbReference type="EMBL" id="PZW34438.1"/>
    </source>
</evidence>
<dbReference type="Gene3D" id="3.40.50.150">
    <property type="entry name" value="Vaccinia Virus protein VP39"/>
    <property type="match status" value="1"/>
</dbReference>
<dbReference type="GO" id="GO:0032259">
    <property type="term" value="P:methylation"/>
    <property type="evidence" value="ECO:0007669"/>
    <property type="project" value="UniProtKB-KW"/>
</dbReference>
<keyword evidence="2 5" id="KW-0489">Methyltransferase</keyword>
<name>A0A326UCA8_THEHA</name>
<feature type="domain" description="Methyltransferase type 11" evidence="4">
    <location>
        <begin position="53"/>
        <end position="149"/>
    </location>
</feature>
<dbReference type="OrthoDB" id="43862at2"/>
<sequence>MSQDSNEEKKRQQIQQQFGAAAKDYVTSTVHAAGPDLPWLVEAAALTGSERVVDVATGTGHTALALAPFAHEVVAVDLTESMLEGGRHLARERGITNVEFIRGDAHALPLPENNVDVVTCRYAAHHFIDVSQAAQEWARVLKSGGKLVLLDSIAPEDETLDGFLNEIEALRDPSHVRNHRVSEWLVILKEAGIEAHEERSFDISLDFLNWTQRQRTSAENVQRLRELFSTASEQIRTALHIEPDGDEIHFTIPIALIVGTAISSN</sequence>
<protein>
    <submittedName>
        <fullName evidence="5">Ubiquinone/menaquinone biosynthesis C-methylase UbiE</fullName>
    </submittedName>
</protein>
<evidence type="ECO:0000259" key="4">
    <source>
        <dbReference type="Pfam" id="PF08241"/>
    </source>
</evidence>
<dbReference type="InterPro" id="IPR029063">
    <property type="entry name" value="SAM-dependent_MTases_sf"/>
</dbReference>
<proteinExistence type="inferred from homology"/>
<comment type="similarity">
    <text evidence="1">Belongs to the methyltransferase superfamily.</text>
</comment>
<evidence type="ECO:0000313" key="6">
    <source>
        <dbReference type="Proteomes" id="UP000248806"/>
    </source>
</evidence>